<evidence type="ECO:0000259" key="1">
    <source>
        <dbReference type="SMART" id="SM01022"/>
    </source>
</evidence>
<comment type="caution">
    <text evidence="2">The sequence shown here is derived from an EMBL/GenBank/DDBJ whole genome shotgun (WGS) entry which is preliminary data.</text>
</comment>
<dbReference type="Pfam" id="PF04266">
    <property type="entry name" value="ASCH"/>
    <property type="match status" value="1"/>
</dbReference>
<dbReference type="PANTHER" id="PTHR39203:SF1">
    <property type="entry name" value="CYTOPLASMIC PROTEIN"/>
    <property type="match status" value="1"/>
</dbReference>
<dbReference type="EMBL" id="JAUDUY010000001">
    <property type="protein sequence ID" value="MDM9630037.1"/>
    <property type="molecule type" value="Genomic_DNA"/>
</dbReference>
<protein>
    <submittedName>
        <fullName evidence="2">ASCH domain-containing protein</fullName>
    </submittedName>
</protein>
<dbReference type="SUPFAM" id="SSF88697">
    <property type="entry name" value="PUA domain-like"/>
    <property type="match status" value="1"/>
</dbReference>
<accession>A0ABT7WAV8</accession>
<feature type="domain" description="ASCH" evidence="1">
    <location>
        <begin position="29"/>
        <end position="152"/>
    </location>
</feature>
<dbReference type="RefSeq" id="WP_289723402.1">
    <property type="nucleotide sequence ID" value="NZ_JAUDUY010000001.1"/>
</dbReference>
<keyword evidence="3" id="KW-1185">Reference proteome</keyword>
<sequence>MSHSSVSELWEAFIADHPEYQSQPHPPADHFGDSEEIAASCIELVLSGKKRVTSHSLLGLQFRKERLPKIGDLNIITDWEGKAYGITRTLKVRLKPFFSISAEHARLEGEGDGSLEYWKTSHWDYYTRELEAFGKTPVESMIIVCEEFELIYKLP</sequence>
<dbReference type="InterPro" id="IPR009326">
    <property type="entry name" value="DUF984"/>
</dbReference>
<evidence type="ECO:0000313" key="3">
    <source>
        <dbReference type="Proteomes" id="UP001174839"/>
    </source>
</evidence>
<reference evidence="2" key="1">
    <citation type="submission" date="2023-06" db="EMBL/GenBank/DDBJ databases">
        <title>Robiginitalea aurantiacus sp. nov. and Algoriphagus sediminis sp. nov., isolated from coastal sediment.</title>
        <authorList>
            <person name="Zhou Z.Y."/>
            <person name="An J."/>
            <person name="Jia Y.W."/>
            <person name="Du Z.J."/>
        </authorList>
    </citation>
    <scope>NUCLEOTIDE SEQUENCE</scope>
    <source>
        <strain evidence="2">M39</strain>
    </source>
</reference>
<dbReference type="PANTHER" id="PTHR39203">
    <property type="entry name" value="CYTOPLASMIC PROTEIN-RELATED"/>
    <property type="match status" value="1"/>
</dbReference>
<dbReference type="CDD" id="cd06553">
    <property type="entry name" value="ASCH_Ef3133_like"/>
    <property type="match status" value="1"/>
</dbReference>
<name>A0ABT7WAV8_9FLAO</name>
<organism evidence="2 3">
    <name type="scientific">Robiginitalea aurantiaca</name>
    <dbReference type="NCBI Taxonomy" id="3056915"/>
    <lineage>
        <taxon>Bacteria</taxon>
        <taxon>Pseudomonadati</taxon>
        <taxon>Bacteroidota</taxon>
        <taxon>Flavobacteriia</taxon>
        <taxon>Flavobacteriales</taxon>
        <taxon>Flavobacteriaceae</taxon>
        <taxon>Robiginitalea</taxon>
    </lineage>
</organism>
<dbReference type="Gene3D" id="3.10.400.10">
    <property type="entry name" value="Sulfate adenylyltransferase"/>
    <property type="match status" value="1"/>
</dbReference>
<dbReference type="SMART" id="SM01022">
    <property type="entry name" value="ASCH"/>
    <property type="match status" value="1"/>
</dbReference>
<dbReference type="PIRSF" id="PIRSF021320">
    <property type="entry name" value="DUF984"/>
    <property type="match status" value="1"/>
</dbReference>
<gene>
    <name evidence="2" type="ORF">QU605_01045</name>
</gene>
<dbReference type="Proteomes" id="UP001174839">
    <property type="component" value="Unassembled WGS sequence"/>
</dbReference>
<proteinExistence type="predicted"/>
<dbReference type="InterPro" id="IPR015947">
    <property type="entry name" value="PUA-like_sf"/>
</dbReference>
<evidence type="ECO:0000313" key="2">
    <source>
        <dbReference type="EMBL" id="MDM9630037.1"/>
    </source>
</evidence>
<dbReference type="InterPro" id="IPR007374">
    <property type="entry name" value="ASCH_domain"/>
</dbReference>